<dbReference type="SUPFAM" id="SSF75620">
    <property type="entry name" value="Release factor"/>
    <property type="match status" value="1"/>
</dbReference>
<evidence type="ECO:0000256" key="2">
    <source>
        <dbReference type="ARBA" id="ARBA00022481"/>
    </source>
</evidence>
<protein>
    <submittedName>
        <fullName evidence="5">Putative mitochondrial polypeptide chain release factor</fullName>
    </submittedName>
</protein>
<organism evidence="5">
    <name type="scientific">Triatoma dimidiata</name>
    <name type="common">Kissing bug</name>
    <name type="synonym">Meccus dimidiatus</name>
    <dbReference type="NCBI Taxonomy" id="72491"/>
    <lineage>
        <taxon>Eukaryota</taxon>
        <taxon>Metazoa</taxon>
        <taxon>Ecdysozoa</taxon>
        <taxon>Arthropoda</taxon>
        <taxon>Hexapoda</taxon>
        <taxon>Insecta</taxon>
        <taxon>Pterygota</taxon>
        <taxon>Neoptera</taxon>
        <taxon>Paraneoptera</taxon>
        <taxon>Hemiptera</taxon>
        <taxon>Heteroptera</taxon>
        <taxon>Panheteroptera</taxon>
        <taxon>Cimicomorpha</taxon>
        <taxon>Reduviidae</taxon>
        <taxon>Triatominae</taxon>
        <taxon>Triatoma</taxon>
    </lineage>
</organism>
<dbReference type="InterPro" id="IPR050057">
    <property type="entry name" value="Prokaryotic/Mito_RF"/>
</dbReference>
<dbReference type="GO" id="GO:0003747">
    <property type="term" value="F:translation release factor activity"/>
    <property type="evidence" value="ECO:0007669"/>
    <property type="project" value="InterPro"/>
</dbReference>
<evidence type="ECO:0000256" key="1">
    <source>
        <dbReference type="ARBA" id="ARBA00010835"/>
    </source>
</evidence>
<dbReference type="FunFam" id="3.30.160.20:FF:000004">
    <property type="entry name" value="Peptide chain release factor 1"/>
    <property type="match status" value="1"/>
</dbReference>
<evidence type="ECO:0000313" key="5">
    <source>
        <dbReference type="EMBL" id="JAP05602.1"/>
    </source>
</evidence>
<dbReference type="PANTHER" id="PTHR43804">
    <property type="entry name" value="LD18447P"/>
    <property type="match status" value="1"/>
</dbReference>
<dbReference type="GO" id="GO:0005737">
    <property type="term" value="C:cytoplasm"/>
    <property type="evidence" value="ECO:0007669"/>
    <property type="project" value="UniProtKB-ARBA"/>
</dbReference>
<dbReference type="PROSITE" id="PS00745">
    <property type="entry name" value="RF_PROK_I"/>
    <property type="match status" value="1"/>
</dbReference>
<dbReference type="PANTHER" id="PTHR43804:SF7">
    <property type="entry name" value="LD18447P"/>
    <property type="match status" value="1"/>
</dbReference>
<feature type="non-terminal residue" evidence="5">
    <location>
        <position position="347"/>
    </location>
</feature>
<accession>A0A0V0GC28</accession>
<dbReference type="SMART" id="SM00937">
    <property type="entry name" value="PCRF"/>
    <property type="match status" value="1"/>
</dbReference>
<dbReference type="InterPro" id="IPR005139">
    <property type="entry name" value="PCRF"/>
</dbReference>
<reference evidence="5" key="1">
    <citation type="journal article" date="2018" name="J. Proteomics">
        <title>Exploring the molecular complexity of Triatoma dimidiata sialome.</title>
        <authorList>
            <person name="Santiago P.B."/>
            <person name="de Araujo C.N."/>
            <person name="Charneau S."/>
            <person name="Bastos I.M.D."/>
            <person name="Assumpcao T.C.F."/>
            <person name="Queiroz R.M.L."/>
            <person name="Praca Y.R."/>
            <person name="Cordeiro T.M."/>
            <person name="Garcia C.H.S."/>
            <person name="da Silva I.G."/>
            <person name="Raiol T."/>
            <person name="Motta F.N."/>
            <person name="de Araujo Oliveira J.V."/>
            <person name="de Sousa M.V."/>
            <person name="Ribeiro J.M.C."/>
            <person name="de Santana J.M."/>
        </authorList>
    </citation>
    <scope>NUCLEOTIDE SEQUENCE</scope>
    <source>
        <strain evidence="5">Santander</strain>
        <tissue evidence="5">Salivary glands</tissue>
    </source>
</reference>
<comment type="similarity">
    <text evidence="1">Belongs to the prokaryotic/mitochondrial release factor family.</text>
</comment>
<dbReference type="Gene3D" id="3.30.70.1660">
    <property type="match status" value="1"/>
</dbReference>
<dbReference type="EMBL" id="GECL01000522">
    <property type="protein sequence ID" value="JAP05602.1"/>
    <property type="molecule type" value="Transcribed_RNA"/>
</dbReference>
<dbReference type="Gene3D" id="3.30.160.20">
    <property type="match status" value="1"/>
</dbReference>
<evidence type="ECO:0000259" key="4">
    <source>
        <dbReference type="PROSITE" id="PS00745"/>
    </source>
</evidence>
<dbReference type="InterPro" id="IPR045853">
    <property type="entry name" value="Pep_chain_release_fac_I_sf"/>
</dbReference>
<dbReference type="Pfam" id="PF00472">
    <property type="entry name" value="RF-1"/>
    <property type="match status" value="1"/>
</dbReference>
<name>A0A0V0GC28_TRIDM</name>
<evidence type="ECO:0000256" key="3">
    <source>
        <dbReference type="ARBA" id="ARBA00022917"/>
    </source>
</evidence>
<dbReference type="Pfam" id="PF03462">
    <property type="entry name" value="PCRF"/>
    <property type="match status" value="1"/>
</dbReference>
<feature type="non-terminal residue" evidence="5">
    <location>
        <position position="1"/>
    </location>
</feature>
<dbReference type="InterPro" id="IPR000352">
    <property type="entry name" value="Pep_chain_release_fac_I"/>
</dbReference>
<keyword evidence="2" id="KW-0488">Methylation</keyword>
<keyword evidence="3" id="KW-0648">Protein biosynthesis</keyword>
<dbReference type="AlphaFoldDB" id="A0A0V0GC28"/>
<feature type="domain" description="Prokaryotic-type class I peptide chain release factors" evidence="4">
    <location>
        <begin position="220"/>
        <end position="236"/>
    </location>
</feature>
<sequence>IRDKKLDNYFKRIEIELNKFPAGFTNQLPNTQLLRLCSERRNLINNLNALDDGQHGLTLDTTDSSKEWLNLVKQEKDKLETELEIITDKLIDGLVANDFDTDIIILEIKSGIGGKEAMHFAKTLFDMYLKYVKFKNWDPYIVLQDKSELGGLRHGTIQVDGEQVLKYLRYESGVHRVQRVPLTEKSGRLHTSTVTVAVLPQPTEFECRIEEKDVKVETFRSSGAGGQHVNKTESAVRITHLPTKLVVECQEDRSQIKNRQIAMQKLRSKIYEQHIRVQEDEMRSSRRFQIGTSARSDKVRTYNFAQDRVTDHRLGESFYNIESLLEGGAQLDDIIKKLINQSKKRQI</sequence>
<proteinExistence type="inferred from homology"/>